<dbReference type="InterPro" id="IPR001279">
    <property type="entry name" value="Metallo-B-lactamas"/>
</dbReference>
<sequence length="201" mass="21522">PFLEGNPTAPVKSSDIKADYIIVTHGHGDHLGDAIPMSKATGATIISNFEIINYVTAQGAKGHPMHIGGAHEFPFGKVKLTPAWHGSSLPDGSYGGTPAGVVVSVDGKNIYHTGDTGLFMDMQLIGQLTPIDIFLVNIGDNFTMGIDDAVKAVEFVKPKLTIPMHYKTFDVIDVDPQEFVDKVKAKGFDVKLLGIGESLEF</sequence>
<protein>
    <submittedName>
        <fullName evidence="2">Metal-dependent hydrolase</fullName>
    </submittedName>
</protein>
<gene>
    <name evidence="2" type="ORF">ENJ89_02720</name>
</gene>
<dbReference type="Gene3D" id="3.60.15.10">
    <property type="entry name" value="Ribonuclease Z/Hydroxyacylglutathione hydrolase-like"/>
    <property type="match status" value="1"/>
</dbReference>
<dbReference type="PANTHER" id="PTHR43546:SF3">
    <property type="entry name" value="UPF0173 METAL-DEPENDENT HYDROLASE MJ1163"/>
    <property type="match status" value="1"/>
</dbReference>
<dbReference type="EMBL" id="DROD01000189">
    <property type="protein sequence ID" value="HHJ52086.1"/>
    <property type="molecule type" value="Genomic_DNA"/>
</dbReference>
<feature type="non-terminal residue" evidence="2">
    <location>
        <position position="1"/>
    </location>
</feature>
<dbReference type="GO" id="GO:0016787">
    <property type="term" value="F:hydrolase activity"/>
    <property type="evidence" value="ECO:0007669"/>
    <property type="project" value="UniProtKB-KW"/>
</dbReference>
<proteinExistence type="predicted"/>
<feature type="domain" description="Metallo-beta-lactamase" evidence="1">
    <location>
        <begin position="7"/>
        <end position="166"/>
    </location>
</feature>
<evidence type="ECO:0000313" key="2">
    <source>
        <dbReference type="EMBL" id="HHJ52086.1"/>
    </source>
</evidence>
<organism evidence="2">
    <name type="scientific">Caldithrix abyssi</name>
    <dbReference type="NCBI Taxonomy" id="187145"/>
    <lineage>
        <taxon>Bacteria</taxon>
        <taxon>Pseudomonadati</taxon>
        <taxon>Calditrichota</taxon>
        <taxon>Calditrichia</taxon>
        <taxon>Calditrichales</taxon>
        <taxon>Calditrichaceae</taxon>
        <taxon>Caldithrix</taxon>
    </lineage>
</organism>
<dbReference type="CDD" id="cd06262">
    <property type="entry name" value="metallo-hydrolase-like_MBL-fold"/>
    <property type="match status" value="1"/>
</dbReference>
<dbReference type="Pfam" id="PF12706">
    <property type="entry name" value="Lactamase_B_2"/>
    <property type="match status" value="1"/>
</dbReference>
<dbReference type="InterPro" id="IPR050114">
    <property type="entry name" value="UPF0173_UPF0282_UlaG_hydrolase"/>
</dbReference>
<keyword evidence="2" id="KW-0378">Hydrolase</keyword>
<dbReference type="AlphaFoldDB" id="A0A7V5PNC1"/>
<accession>A0A7V5PNC1</accession>
<dbReference type="SUPFAM" id="SSF56281">
    <property type="entry name" value="Metallo-hydrolase/oxidoreductase"/>
    <property type="match status" value="1"/>
</dbReference>
<name>A0A7V5PNC1_CALAY</name>
<dbReference type="PANTHER" id="PTHR43546">
    <property type="entry name" value="UPF0173 METAL-DEPENDENT HYDROLASE MJ1163-RELATED"/>
    <property type="match status" value="1"/>
</dbReference>
<dbReference type="InterPro" id="IPR036866">
    <property type="entry name" value="RibonucZ/Hydroxyglut_hydro"/>
</dbReference>
<evidence type="ECO:0000259" key="1">
    <source>
        <dbReference type="Pfam" id="PF12706"/>
    </source>
</evidence>
<dbReference type="Proteomes" id="UP000886124">
    <property type="component" value="Unassembled WGS sequence"/>
</dbReference>
<reference evidence="2" key="1">
    <citation type="journal article" date="2020" name="mSystems">
        <title>Genome- and Community-Level Interaction Insights into Carbon Utilization and Element Cycling Functions of Hydrothermarchaeota in Hydrothermal Sediment.</title>
        <authorList>
            <person name="Zhou Z."/>
            <person name="Liu Y."/>
            <person name="Xu W."/>
            <person name="Pan J."/>
            <person name="Luo Z.H."/>
            <person name="Li M."/>
        </authorList>
    </citation>
    <scope>NUCLEOTIDE SEQUENCE [LARGE SCALE GENOMIC DNA]</scope>
    <source>
        <strain evidence="2">HyVt-527</strain>
    </source>
</reference>
<dbReference type="NCBIfam" id="NF001911">
    <property type="entry name" value="PRK00685.1"/>
    <property type="match status" value="1"/>
</dbReference>
<comment type="caution">
    <text evidence="2">The sequence shown here is derived from an EMBL/GenBank/DDBJ whole genome shotgun (WGS) entry which is preliminary data.</text>
</comment>